<protein>
    <submittedName>
        <fullName evidence="10">Putative thap domain protein</fullName>
    </submittedName>
</protein>
<dbReference type="InterPro" id="IPR036236">
    <property type="entry name" value="Znf_C2H2_sf"/>
</dbReference>
<organism evidence="10">
    <name type="scientific">Ixodes ricinus</name>
    <name type="common">Common tick</name>
    <name type="synonym">Acarus ricinus</name>
    <dbReference type="NCBI Taxonomy" id="34613"/>
    <lineage>
        <taxon>Eukaryota</taxon>
        <taxon>Metazoa</taxon>
        <taxon>Ecdysozoa</taxon>
        <taxon>Arthropoda</taxon>
        <taxon>Chelicerata</taxon>
        <taxon>Arachnida</taxon>
        <taxon>Acari</taxon>
        <taxon>Parasitiformes</taxon>
        <taxon>Ixodida</taxon>
        <taxon>Ixodoidea</taxon>
        <taxon>Ixodidae</taxon>
        <taxon>Ixodinae</taxon>
        <taxon>Ixodes</taxon>
    </lineage>
</organism>
<evidence type="ECO:0000256" key="5">
    <source>
        <dbReference type="PROSITE-ProRule" id="PRU00042"/>
    </source>
</evidence>
<evidence type="ECO:0000256" key="2">
    <source>
        <dbReference type="ARBA" id="ARBA00022771"/>
    </source>
</evidence>
<keyword evidence="1" id="KW-0479">Metal-binding</keyword>
<reference evidence="10" key="1">
    <citation type="submission" date="2012-12" db="EMBL/GenBank/DDBJ databases">
        <title>Identification and characterization of a phenylalanine ammonia-lyase gene family in Isatis indigotica Fort.</title>
        <authorList>
            <person name="Liu Q."/>
            <person name="Chen J."/>
            <person name="Zhou X."/>
            <person name="Di P."/>
            <person name="Xiao Y."/>
            <person name="Xuan H."/>
            <person name="Zhang L."/>
            <person name="Chen W."/>
        </authorList>
    </citation>
    <scope>NUCLEOTIDE SEQUENCE</scope>
    <source>
        <tissue evidence="10">Salivary gland</tissue>
    </source>
</reference>
<dbReference type="PROSITE" id="PS50950">
    <property type="entry name" value="ZF_THAP"/>
    <property type="match status" value="1"/>
</dbReference>
<evidence type="ECO:0000259" key="9">
    <source>
        <dbReference type="PROSITE" id="PS50950"/>
    </source>
</evidence>
<dbReference type="InterPro" id="IPR006612">
    <property type="entry name" value="THAP_Znf"/>
</dbReference>
<dbReference type="AlphaFoldDB" id="A0A0K8RD49"/>
<feature type="domain" description="THAP-type" evidence="9">
    <location>
        <begin position="1"/>
        <end position="81"/>
    </location>
</feature>
<feature type="region of interest" description="Disordered" evidence="7">
    <location>
        <begin position="83"/>
        <end position="106"/>
    </location>
</feature>
<dbReference type="PANTHER" id="PTHR46600">
    <property type="entry name" value="THAP DOMAIN-CONTAINING"/>
    <property type="match status" value="1"/>
</dbReference>
<dbReference type="Gene3D" id="3.30.160.60">
    <property type="entry name" value="Classic Zinc Finger"/>
    <property type="match status" value="2"/>
</dbReference>
<dbReference type="SMART" id="SM00692">
    <property type="entry name" value="DM3"/>
    <property type="match status" value="1"/>
</dbReference>
<dbReference type="PANTHER" id="PTHR46600:SF11">
    <property type="entry name" value="THAP DOMAIN-CONTAINING PROTEIN 10"/>
    <property type="match status" value="1"/>
</dbReference>
<keyword evidence="4 6" id="KW-0238">DNA-binding</keyword>
<name>A0A0K8RD49_IXORI</name>
<dbReference type="InterPro" id="IPR026516">
    <property type="entry name" value="THAP1/10"/>
</dbReference>
<evidence type="ECO:0000256" key="1">
    <source>
        <dbReference type="ARBA" id="ARBA00022723"/>
    </source>
</evidence>
<evidence type="ECO:0000256" key="4">
    <source>
        <dbReference type="ARBA" id="ARBA00023125"/>
    </source>
</evidence>
<dbReference type="SUPFAM" id="SSF57667">
    <property type="entry name" value="beta-beta-alpha zinc fingers"/>
    <property type="match status" value="1"/>
</dbReference>
<feature type="compositionally biased region" description="Low complexity" evidence="7">
    <location>
        <begin position="85"/>
        <end position="96"/>
    </location>
</feature>
<evidence type="ECO:0000256" key="7">
    <source>
        <dbReference type="SAM" id="MobiDB-lite"/>
    </source>
</evidence>
<dbReference type="GO" id="GO:0043565">
    <property type="term" value="F:sequence-specific DNA binding"/>
    <property type="evidence" value="ECO:0007669"/>
    <property type="project" value="InterPro"/>
</dbReference>
<dbReference type="SUPFAM" id="SSF57716">
    <property type="entry name" value="Glucocorticoid receptor-like (DNA-binding domain)"/>
    <property type="match status" value="1"/>
</dbReference>
<dbReference type="SMART" id="SM00980">
    <property type="entry name" value="THAP"/>
    <property type="match status" value="1"/>
</dbReference>
<evidence type="ECO:0000256" key="3">
    <source>
        <dbReference type="ARBA" id="ARBA00022833"/>
    </source>
</evidence>
<evidence type="ECO:0000259" key="8">
    <source>
        <dbReference type="PROSITE" id="PS50157"/>
    </source>
</evidence>
<keyword evidence="2 5" id="KW-0863">Zinc-finger</keyword>
<dbReference type="InterPro" id="IPR038441">
    <property type="entry name" value="THAP_Znf_sf"/>
</dbReference>
<dbReference type="PROSITE" id="PS50157">
    <property type="entry name" value="ZINC_FINGER_C2H2_2"/>
    <property type="match status" value="1"/>
</dbReference>
<dbReference type="Gene3D" id="6.20.210.20">
    <property type="entry name" value="THAP domain"/>
    <property type="match status" value="1"/>
</dbReference>
<keyword evidence="3" id="KW-0862">Zinc</keyword>
<accession>A0A0K8RD49</accession>
<dbReference type="SMART" id="SM00355">
    <property type="entry name" value="ZnF_C2H2"/>
    <property type="match status" value="3"/>
</dbReference>
<dbReference type="Pfam" id="PF05485">
    <property type="entry name" value="THAP"/>
    <property type="match status" value="1"/>
</dbReference>
<dbReference type="EMBL" id="GADI01004743">
    <property type="protein sequence ID" value="JAA69065.1"/>
    <property type="molecule type" value="mRNA"/>
</dbReference>
<dbReference type="PROSITE" id="PS00028">
    <property type="entry name" value="ZINC_FINGER_C2H2_1"/>
    <property type="match status" value="1"/>
</dbReference>
<evidence type="ECO:0000313" key="10">
    <source>
        <dbReference type="EMBL" id="JAA69065.1"/>
    </source>
</evidence>
<evidence type="ECO:0000256" key="6">
    <source>
        <dbReference type="PROSITE-ProRule" id="PRU00309"/>
    </source>
</evidence>
<feature type="domain" description="C2H2-type" evidence="8">
    <location>
        <begin position="238"/>
        <end position="265"/>
    </location>
</feature>
<sequence>MVRCCVAVCRKRSVRGGCGASFHKLPADRTRCREWIEALHLKASTVNLDTKRVCSDHFKPTDFVEGKKHRFLKRKAVPSVFLARSKTSPPNKTPSSVQQAPRRKEVERKECLRPRCTCAMRHPLTSPPHVRLQLPIISTVQNKCDMTPSPSHQPSGTPLLSEHALCAKTSHTDGVAGQTVLSSSHRPLGDGNEPTKDVDSPLYSTKEILFKCCFCTYVTKDQRMMTRHLFNYCNVQELKCLHCLEPFAKVEDLKRHVEIHEKEAFFASGSIPQNSELQTRTGEKIIQWRPCPVTFSCAQAHVGETPNTCQLTDTDNEPFVCFVIPRAYSRGCSCRVHMRARTGRGPPYKCERCQRLLARIETLDIHVGHTLSKDLSNDAREPLLQVGI</sequence>
<proteinExistence type="evidence at transcript level"/>
<dbReference type="GO" id="GO:0008270">
    <property type="term" value="F:zinc ion binding"/>
    <property type="evidence" value="ECO:0007669"/>
    <property type="project" value="UniProtKB-KW"/>
</dbReference>
<dbReference type="InterPro" id="IPR013087">
    <property type="entry name" value="Znf_C2H2_type"/>
</dbReference>